<dbReference type="HAMAP" id="MF_01906">
    <property type="entry name" value="3HBOH"/>
    <property type="match status" value="1"/>
</dbReference>
<proteinExistence type="inferred from homology"/>
<comment type="function">
    <text evidence="2">Participates in the degradation of poly-3-hydroxybutyrate (PHB). It works downstream of poly(3-hydroxybutyrate) depolymerase, hydrolyzing D(-)-3-hydroxybutyrate oligomers of various length (3HB-oligomers) into 3HB-monomers.</text>
</comment>
<organism evidence="3 4">
    <name type="scientific">Roseateles asaccharophilus</name>
    <dbReference type="NCBI Taxonomy" id="582607"/>
    <lineage>
        <taxon>Bacteria</taxon>
        <taxon>Pseudomonadati</taxon>
        <taxon>Pseudomonadota</taxon>
        <taxon>Betaproteobacteria</taxon>
        <taxon>Burkholderiales</taxon>
        <taxon>Sphaerotilaceae</taxon>
        <taxon>Roseateles</taxon>
    </lineage>
</organism>
<dbReference type="InterPro" id="IPR016582">
    <property type="entry name" value="OHBut_olig_hydro_put"/>
</dbReference>
<feature type="active site" description="Charge relay system" evidence="2">
    <location>
        <position position="316"/>
    </location>
</feature>
<dbReference type="RefSeq" id="WP_133603393.1">
    <property type="nucleotide sequence ID" value="NZ_JAUFPJ010000006.1"/>
</dbReference>
<dbReference type="Pfam" id="PF10605">
    <property type="entry name" value="3HBOH"/>
    <property type="match status" value="1"/>
</dbReference>
<dbReference type="EMBL" id="SNXE01000003">
    <property type="protein sequence ID" value="TDP11507.1"/>
    <property type="molecule type" value="Genomic_DNA"/>
</dbReference>
<keyword evidence="2" id="KW-0964">Secreted</keyword>
<comment type="catalytic activity">
    <reaction evidence="2">
        <text>(3R)-hydroxybutanoate dimer + H2O = 2 (R)-3-hydroxybutanoate + H(+)</text>
        <dbReference type="Rhea" id="RHEA:10172"/>
        <dbReference type="ChEBI" id="CHEBI:10979"/>
        <dbReference type="ChEBI" id="CHEBI:10983"/>
        <dbReference type="ChEBI" id="CHEBI:15377"/>
        <dbReference type="ChEBI" id="CHEBI:15378"/>
        <dbReference type="EC" id="3.1.1.22"/>
    </reaction>
</comment>
<name>A0A4R6N8N1_9BURK</name>
<protein>
    <recommendedName>
        <fullName evidence="2">D-(-)-3-hydroxybutyrate oligomer hydrolase</fullName>
        <shortName evidence="2">3HB-oligomer hydrolase</shortName>
        <shortName evidence="2">3HBOH</shortName>
        <ecNumber evidence="2">3.1.1.22</ecNumber>
    </recommendedName>
</protein>
<evidence type="ECO:0000313" key="4">
    <source>
        <dbReference type="Proteomes" id="UP000295357"/>
    </source>
</evidence>
<evidence type="ECO:0000256" key="1">
    <source>
        <dbReference type="ARBA" id="ARBA00022801"/>
    </source>
</evidence>
<dbReference type="GO" id="GO:0047989">
    <property type="term" value="F:hydroxybutyrate-dimer hydrolase activity"/>
    <property type="evidence" value="ECO:0007669"/>
    <property type="project" value="UniProtKB-UniRule"/>
</dbReference>
<dbReference type="GO" id="GO:0005615">
    <property type="term" value="C:extracellular space"/>
    <property type="evidence" value="ECO:0007669"/>
    <property type="project" value="InterPro"/>
</dbReference>
<dbReference type="GO" id="GO:0019605">
    <property type="term" value="P:butyrate metabolic process"/>
    <property type="evidence" value="ECO:0007669"/>
    <property type="project" value="UniProtKB-UniRule"/>
</dbReference>
<evidence type="ECO:0000313" key="3">
    <source>
        <dbReference type="EMBL" id="TDP11507.1"/>
    </source>
</evidence>
<feature type="chain" id="PRO_5021052730" description="D-(-)-3-hydroxybutyrate oligomer hydrolase" evidence="2">
    <location>
        <begin position="23"/>
        <end position="715"/>
    </location>
</feature>
<dbReference type="EC" id="3.1.1.22" evidence="2"/>
<keyword evidence="4" id="KW-1185">Reference proteome</keyword>
<comment type="subcellular location">
    <subcellularLocation>
        <location evidence="2">Secreted</location>
    </subcellularLocation>
</comment>
<dbReference type="AlphaFoldDB" id="A0A4R6N8N1"/>
<dbReference type="UniPathway" id="UPA00863"/>
<dbReference type="OrthoDB" id="4294477at2"/>
<keyword evidence="1 2" id="KW-0378">Hydrolase</keyword>
<dbReference type="PIRSF" id="PIRSF011409">
    <property type="entry name" value="HObutyrate_olig_hydrol"/>
    <property type="match status" value="1"/>
</dbReference>
<gene>
    <name evidence="3" type="ORF">DFR39_103438</name>
</gene>
<comment type="pathway">
    <text evidence="2">Lipid metabolism; butanoate metabolism.</text>
</comment>
<dbReference type="Proteomes" id="UP000295357">
    <property type="component" value="Unassembled WGS sequence"/>
</dbReference>
<keyword evidence="2" id="KW-0732">Signal</keyword>
<reference evidence="3 4" key="1">
    <citation type="submission" date="2019-03" db="EMBL/GenBank/DDBJ databases">
        <title>Genomic Encyclopedia of Type Strains, Phase IV (KMG-IV): sequencing the most valuable type-strain genomes for metagenomic binning, comparative biology and taxonomic classification.</title>
        <authorList>
            <person name="Goeker M."/>
        </authorList>
    </citation>
    <scope>NUCLEOTIDE SEQUENCE [LARGE SCALE GENOMIC DNA]</scope>
    <source>
        <strain evidence="3 4">DSM 25082</strain>
    </source>
</reference>
<sequence length="715" mass="72754" precursor="true">MKRAPSRSGRRPLSALTLTALAAGVALLSACGGDDETPPALNEKPGFLGSIQSTRYDGNTDDLLTAGLGKTGLASAVAPAYADPLKPTAAELRRAAIYNNYRALVDMSSAGGYGVLYGPNVDAAGVAGSGEGKVAGTEYIAYSDDGSGAINATLMVQVPSNFDPANPCLITATSSGSRGVYGAISTGEWGLRRGCAVAYTDKGTGAAPHDLGSDTVPLIDGTRSSALAAGKNAAFQSGLSAAELGSFNASTPKRLAFKHAHSGRNPEKDWGVYTLQAVEFAYYVLNESYGEADAASGKRKLRYKAGDILTIASSISNGGGAAIAAAELDSKGLISGVAVSEPAVQLPANPGVTVQRGGTTVSASARTLYDYTSLANLYQPCAALAQAGVPGAGFVVASFAANRCAALSAKGLLPGAASSSTADLAQAALQQMRKYGWEAESDALHASHAAFEIASAVTVTFANALSRASVKDHLCGYSYASTSAAGVVNDLAPAALAGMFATGNGVPPSAGVQLVNNLSVGGPLRDLLSLSPSTGKQDFNIDGALCLRNLLSGTDAAAARLQTGINETRRNGNLRGKPALIVHGRSDALLPVNHTSRPYYGLNKLAEGAASKLSYIEVTNAQHFDGFIGLPAVLPGYDSRYVPLHLYLFRALDAVYDNLKKGTALPPSQVLRTVPRGGTAGAAPAITAANVPPIASNPAAGDRIAFSGSTVNVPD</sequence>
<comment type="similarity">
    <text evidence="2">Belongs to the D-(-)-3-hydroxybutyrate oligomer hydrolase family.</text>
</comment>
<accession>A0A4R6N8N1</accession>
<feature type="signal peptide" evidence="2">
    <location>
        <begin position="1"/>
        <end position="22"/>
    </location>
</feature>
<comment type="caution">
    <text evidence="3">The sequence shown here is derived from an EMBL/GenBank/DDBJ whole genome shotgun (WGS) entry which is preliminary data.</text>
</comment>
<dbReference type="PROSITE" id="PS51257">
    <property type="entry name" value="PROKAR_LIPOPROTEIN"/>
    <property type="match status" value="1"/>
</dbReference>
<evidence type="ECO:0000256" key="2">
    <source>
        <dbReference type="HAMAP-Rule" id="MF_01906"/>
    </source>
</evidence>